<accession>A0A4U3KR19</accession>
<evidence type="ECO:0000313" key="2">
    <source>
        <dbReference type="Proteomes" id="UP000305848"/>
    </source>
</evidence>
<name>A0A4U3KR19_9BACT</name>
<dbReference type="Proteomes" id="UP000305848">
    <property type="component" value="Unassembled WGS sequence"/>
</dbReference>
<gene>
    <name evidence="1" type="ORF">FC093_23385</name>
</gene>
<comment type="caution">
    <text evidence="1">The sequence shown here is derived from an EMBL/GenBank/DDBJ whole genome shotgun (WGS) entry which is preliminary data.</text>
</comment>
<dbReference type="AlphaFoldDB" id="A0A4U3KR19"/>
<protein>
    <submittedName>
        <fullName evidence="1">Uncharacterized protein</fullName>
    </submittedName>
</protein>
<sequence>MTRVFLLILLFIGQSTFGQLDTSFGKPIFWYRVSDPWAMFMGAEGPPFILYDNGKVLFWKGGGYNVTHLDEGEKLELIDELNLRDTLFQKSRFYNATNPDPNGEIMAADNPSYSVFVKLDTLVRVSVYGYISSKDYRKRFPSQVLKIHDFVLNFDADKYTKWIPDKIEIMLSDYSHSPDTPIQWPANWPDLNSPDTRKHEGHVTSIFLDKKYFSQLTKLIKKRREKQAFEINGKKYFIGYRFPIPGLY</sequence>
<organism evidence="1 2">
    <name type="scientific">Ilyomonas limi</name>
    <dbReference type="NCBI Taxonomy" id="2575867"/>
    <lineage>
        <taxon>Bacteria</taxon>
        <taxon>Pseudomonadati</taxon>
        <taxon>Bacteroidota</taxon>
        <taxon>Chitinophagia</taxon>
        <taxon>Chitinophagales</taxon>
        <taxon>Chitinophagaceae</taxon>
        <taxon>Ilyomonas</taxon>
    </lineage>
</organism>
<proteinExistence type="predicted"/>
<keyword evidence="2" id="KW-1185">Reference proteome</keyword>
<dbReference type="OrthoDB" id="980389at2"/>
<reference evidence="1 2" key="1">
    <citation type="submission" date="2019-05" db="EMBL/GenBank/DDBJ databases">
        <title>Panacibacter sp. strain 17mud1-8 Genome sequencing and assembly.</title>
        <authorList>
            <person name="Chhetri G."/>
        </authorList>
    </citation>
    <scope>NUCLEOTIDE SEQUENCE [LARGE SCALE GENOMIC DNA]</scope>
    <source>
        <strain evidence="1 2">17mud1-8</strain>
    </source>
</reference>
<dbReference type="EMBL" id="SZQL01000049">
    <property type="protein sequence ID" value="TKK64069.1"/>
    <property type="molecule type" value="Genomic_DNA"/>
</dbReference>
<dbReference type="RefSeq" id="WP_137264248.1">
    <property type="nucleotide sequence ID" value="NZ_SZQL01000049.1"/>
</dbReference>
<evidence type="ECO:0000313" key="1">
    <source>
        <dbReference type="EMBL" id="TKK64069.1"/>
    </source>
</evidence>